<dbReference type="GO" id="GO:0003677">
    <property type="term" value="F:DNA binding"/>
    <property type="evidence" value="ECO:0007669"/>
    <property type="project" value="UniProtKB-KW"/>
</dbReference>
<dbReference type="HOGENOM" id="CLU_119090_4_0_10"/>
<dbReference type="InterPro" id="IPR036390">
    <property type="entry name" value="WH_DNA-bd_sf"/>
</dbReference>
<dbReference type="EMBL" id="CP007035">
    <property type="protein sequence ID" value="AHF16930.1"/>
    <property type="molecule type" value="Genomic_DNA"/>
</dbReference>
<accession>W0F1I6</accession>
<dbReference type="InterPro" id="IPR036388">
    <property type="entry name" value="WH-like_DNA-bd_sf"/>
</dbReference>
<proteinExistence type="inferred from homology"/>
<keyword evidence="3" id="KW-0238">DNA-binding</keyword>
<dbReference type="Gene3D" id="1.10.10.10">
    <property type="entry name" value="Winged helix-like DNA-binding domain superfamily/Winged helix DNA-binding domain"/>
    <property type="match status" value="1"/>
</dbReference>
<reference evidence="5 6" key="1">
    <citation type="submission" date="2013-12" db="EMBL/GenBank/DDBJ databases">
        <authorList>
            <consortium name="DOE Joint Genome Institute"/>
            <person name="Eisen J."/>
            <person name="Huntemann M."/>
            <person name="Han J."/>
            <person name="Chen A."/>
            <person name="Kyrpides N."/>
            <person name="Mavromatis K."/>
            <person name="Markowitz V."/>
            <person name="Palaniappan K."/>
            <person name="Ivanova N."/>
            <person name="Schaumberg A."/>
            <person name="Pati A."/>
            <person name="Liolios K."/>
            <person name="Nordberg H.P."/>
            <person name="Cantor M.N."/>
            <person name="Hua S.X."/>
            <person name="Woyke T."/>
        </authorList>
    </citation>
    <scope>NUCLEOTIDE SEQUENCE [LARGE SCALE GENOMIC DNA]</scope>
    <source>
        <strain evidence="6">DSM 19437</strain>
    </source>
</reference>
<dbReference type="AlphaFoldDB" id="W0F1I6"/>
<organism evidence="5 6">
    <name type="scientific">Niabella soli DSM 19437</name>
    <dbReference type="NCBI Taxonomy" id="929713"/>
    <lineage>
        <taxon>Bacteria</taxon>
        <taxon>Pseudomonadati</taxon>
        <taxon>Bacteroidota</taxon>
        <taxon>Chitinophagia</taxon>
        <taxon>Chitinophagales</taxon>
        <taxon>Chitinophagaceae</taxon>
        <taxon>Niabella</taxon>
    </lineage>
</organism>
<evidence type="ECO:0000256" key="2">
    <source>
        <dbReference type="ARBA" id="ARBA00023015"/>
    </source>
</evidence>
<dbReference type="RefSeq" id="WP_008582580.1">
    <property type="nucleotide sequence ID" value="NZ_CP007035.1"/>
</dbReference>
<name>W0F1I6_9BACT</name>
<keyword evidence="2" id="KW-0805">Transcription regulation</keyword>
<evidence type="ECO:0000313" key="5">
    <source>
        <dbReference type="EMBL" id="AHF16930.1"/>
    </source>
</evidence>
<dbReference type="OrthoDB" id="1098508at2"/>
<dbReference type="PIRSF" id="PIRSF019455">
    <property type="entry name" value="CopR_AtkY"/>
    <property type="match status" value="1"/>
</dbReference>
<dbReference type="Pfam" id="PF03965">
    <property type="entry name" value="Penicillinase_R"/>
    <property type="match status" value="1"/>
</dbReference>
<keyword evidence="6" id="KW-1185">Reference proteome</keyword>
<dbReference type="KEGG" id="nso:NIASO_20520"/>
<dbReference type="Proteomes" id="UP000003586">
    <property type="component" value="Chromosome"/>
</dbReference>
<protein>
    <submittedName>
        <fullName evidence="5">Penicillinase repressor</fullName>
    </submittedName>
</protein>
<evidence type="ECO:0000256" key="1">
    <source>
        <dbReference type="ARBA" id="ARBA00011046"/>
    </source>
</evidence>
<dbReference type="STRING" id="929713.NIASO_20520"/>
<gene>
    <name evidence="5" type="ORF">NIASO_20520</name>
</gene>
<dbReference type="InterPro" id="IPR005650">
    <property type="entry name" value="BlaI_family"/>
</dbReference>
<comment type="similarity">
    <text evidence="1">Belongs to the BlaI transcriptional regulatory family.</text>
</comment>
<dbReference type="Gene3D" id="1.10.4040.10">
    <property type="entry name" value="Penicillinase repressor domain"/>
    <property type="match status" value="1"/>
</dbReference>
<keyword evidence="4" id="KW-0804">Transcription</keyword>
<evidence type="ECO:0000256" key="4">
    <source>
        <dbReference type="ARBA" id="ARBA00023163"/>
    </source>
</evidence>
<dbReference type="SUPFAM" id="SSF46785">
    <property type="entry name" value="Winged helix' DNA-binding domain"/>
    <property type="match status" value="1"/>
</dbReference>
<dbReference type="GO" id="GO:0045892">
    <property type="term" value="P:negative regulation of DNA-templated transcription"/>
    <property type="evidence" value="ECO:0007669"/>
    <property type="project" value="InterPro"/>
</dbReference>
<evidence type="ECO:0000313" key="6">
    <source>
        <dbReference type="Proteomes" id="UP000003586"/>
    </source>
</evidence>
<evidence type="ECO:0000256" key="3">
    <source>
        <dbReference type="ARBA" id="ARBA00023125"/>
    </source>
</evidence>
<dbReference type="eggNOG" id="COG3682">
    <property type="taxonomic scope" value="Bacteria"/>
</dbReference>
<sequence length="129" mass="15171">MVKLSKSEEQLMEYIWKAGRAFMKDLIDSFPDPKPANTTVATLLKRMTEKGVISYTQYGNSREYYPLIKKADYFSKHVNSMIRNYFDDSVLQFASFFTKETNLSKEQLEELKQIVDHQIESLGKRKKKK</sequence>